<evidence type="ECO:0008006" key="3">
    <source>
        <dbReference type="Google" id="ProtNLM"/>
    </source>
</evidence>
<proteinExistence type="predicted"/>
<protein>
    <recommendedName>
        <fullName evidence="3">NADP-dependent oxidoreductase domain-containing protein</fullName>
    </recommendedName>
</protein>
<sequence length="61" mass="6690">MTTVAIAWVFEKGCCPIVGVSKESQLDSHPEGLAAELTEEGMEALEEEYKHKPLRVTGVED</sequence>
<dbReference type="AlphaFoldDB" id="A0A6A6BNI0"/>
<gene>
    <name evidence="1" type="ORF">K452DRAFT_283994</name>
</gene>
<dbReference type="SUPFAM" id="SSF51430">
    <property type="entry name" value="NAD(P)-linked oxidoreductase"/>
    <property type="match status" value="1"/>
</dbReference>
<accession>A0A6A6BNI0</accession>
<dbReference type="RefSeq" id="XP_033401348.1">
    <property type="nucleotide sequence ID" value="XM_033539871.1"/>
</dbReference>
<evidence type="ECO:0000313" key="2">
    <source>
        <dbReference type="Proteomes" id="UP000799438"/>
    </source>
</evidence>
<dbReference type="Proteomes" id="UP000799438">
    <property type="component" value="Unassembled WGS sequence"/>
</dbReference>
<keyword evidence="2" id="KW-1185">Reference proteome</keyword>
<organism evidence="1 2">
    <name type="scientific">Aplosporella prunicola CBS 121167</name>
    <dbReference type="NCBI Taxonomy" id="1176127"/>
    <lineage>
        <taxon>Eukaryota</taxon>
        <taxon>Fungi</taxon>
        <taxon>Dikarya</taxon>
        <taxon>Ascomycota</taxon>
        <taxon>Pezizomycotina</taxon>
        <taxon>Dothideomycetes</taxon>
        <taxon>Dothideomycetes incertae sedis</taxon>
        <taxon>Botryosphaeriales</taxon>
        <taxon>Aplosporellaceae</taxon>
        <taxon>Aplosporella</taxon>
    </lineage>
</organism>
<dbReference type="GeneID" id="54297367"/>
<name>A0A6A6BNI0_9PEZI</name>
<evidence type="ECO:0000313" key="1">
    <source>
        <dbReference type="EMBL" id="KAF2145636.1"/>
    </source>
</evidence>
<reference evidence="1" key="1">
    <citation type="journal article" date="2020" name="Stud. Mycol.">
        <title>101 Dothideomycetes genomes: a test case for predicting lifestyles and emergence of pathogens.</title>
        <authorList>
            <person name="Haridas S."/>
            <person name="Albert R."/>
            <person name="Binder M."/>
            <person name="Bloem J."/>
            <person name="Labutti K."/>
            <person name="Salamov A."/>
            <person name="Andreopoulos B."/>
            <person name="Baker S."/>
            <person name="Barry K."/>
            <person name="Bills G."/>
            <person name="Bluhm B."/>
            <person name="Cannon C."/>
            <person name="Castanera R."/>
            <person name="Culley D."/>
            <person name="Daum C."/>
            <person name="Ezra D."/>
            <person name="Gonzalez J."/>
            <person name="Henrissat B."/>
            <person name="Kuo A."/>
            <person name="Liang C."/>
            <person name="Lipzen A."/>
            <person name="Lutzoni F."/>
            <person name="Magnuson J."/>
            <person name="Mondo S."/>
            <person name="Nolan M."/>
            <person name="Ohm R."/>
            <person name="Pangilinan J."/>
            <person name="Park H.-J."/>
            <person name="Ramirez L."/>
            <person name="Alfaro M."/>
            <person name="Sun H."/>
            <person name="Tritt A."/>
            <person name="Yoshinaga Y."/>
            <person name="Zwiers L.-H."/>
            <person name="Turgeon B."/>
            <person name="Goodwin S."/>
            <person name="Spatafora J."/>
            <person name="Crous P."/>
            <person name="Grigoriev I."/>
        </authorList>
    </citation>
    <scope>NUCLEOTIDE SEQUENCE</scope>
    <source>
        <strain evidence="1">CBS 121167</strain>
    </source>
</reference>
<dbReference type="Gene3D" id="3.20.20.100">
    <property type="entry name" value="NADP-dependent oxidoreductase domain"/>
    <property type="match status" value="1"/>
</dbReference>
<dbReference type="InterPro" id="IPR036812">
    <property type="entry name" value="NAD(P)_OxRdtase_dom_sf"/>
</dbReference>
<dbReference type="OrthoDB" id="48988at2759"/>
<dbReference type="EMBL" id="ML995477">
    <property type="protein sequence ID" value="KAF2145636.1"/>
    <property type="molecule type" value="Genomic_DNA"/>
</dbReference>